<name>A0A1G2HT27_9BACT</name>
<sequence length="99" mass="11313">MAKKKRVNRESVTTIPQLAKVMRDSFQSHQDLILGEIGSTRREVGSLKTEMRSGFKQMTEKISNVSRNNVDVIHQEDFDKLKDRVVVLEEVSGLGRKKV</sequence>
<organism evidence="1 2">
    <name type="scientific">Candidatus Staskawiczbacteria bacterium RIFCSPHIGHO2_01_FULL_41_41</name>
    <dbReference type="NCBI Taxonomy" id="1802203"/>
    <lineage>
        <taxon>Bacteria</taxon>
        <taxon>Candidatus Staskawicziibacteriota</taxon>
    </lineage>
</organism>
<gene>
    <name evidence="1" type="ORF">A2822_03565</name>
</gene>
<dbReference type="Proteomes" id="UP000178774">
    <property type="component" value="Unassembled WGS sequence"/>
</dbReference>
<evidence type="ECO:0000313" key="1">
    <source>
        <dbReference type="EMBL" id="OGZ65585.1"/>
    </source>
</evidence>
<dbReference type="EMBL" id="MHOP01000020">
    <property type="protein sequence ID" value="OGZ65585.1"/>
    <property type="molecule type" value="Genomic_DNA"/>
</dbReference>
<dbReference type="AlphaFoldDB" id="A0A1G2HT27"/>
<reference evidence="1 2" key="1">
    <citation type="journal article" date="2016" name="Nat. Commun.">
        <title>Thousands of microbial genomes shed light on interconnected biogeochemical processes in an aquifer system.</title>
        <authorList>
            <person name="Anantharaman K."/>
            <person name="Brown C.T."/>
            <person name="Hug L.A."/>
            <person name="Sharon I."/>
            <person name="Castelle C.J."/>
            <person name="Probst A.J."/>
            <person name="Thomas B.C."/>
            <person name="Singh A."/>
            <person name="Wilkins M.J."/>
            <person name="Karaoz U."/>
            <person name="Brodie E.L."/>
            <person name="Williams K.H."/>
            <person name="Hubbard S.S."/>
            <person name="Banfield J.F."/>
        </authorList>
    </citation>
    <scope>NUCLEOTIDE SEQUENCE [LARGE SCALE GENOMIC DNA]</scope>
</reference>
<accession>A0A1G2HT27</accession>
<evidence type="ECO:0000313" key="2">
    <source>
        <dbReference type="Proteomes" id="UP000178774"/>
    </source>
</evidence>
<proteinExistence type="predicted"/>
<comment type="caution">
    <text evidence="1">The sequence shown here is derived from an EMBL/GenBank/DDBJ whole genome shotgun (WGS) entry which is preliminary data.</text>
</comment>
<protein>
    <submittedName>
        <fullName evidence="1">Uncharacterized protein</fullName>
    </submittedName>
</protein>